<proteinExistence type="predicted"/>
<dbReference type="SMART" id="SM00896">
    <property type="entry name" value="FDX-ACB"/>
    <property type="match status" value="1"/>
</dbReference>
<dbReference type="SUPFAM" id="SSF54991">
    <property type="entry name" value="Anticodon-binding domain of PheRS"/>
    <property type="match status" value="1"/>
</dbReference>
<evidence type="ECO:0000259" key="2">
    <source>
        <dbReference type="PROSITE" id="PS51447"/>
    </source>
</evidence>
<comment type="caution">
    <text evidence="3">The sequence shown here is derived from an EMBL/GenBank/DDBJ whole genome shotgun (WGS) entry which is preliminary data.</text>
</comment>
<dbReference type="PANTHER" id="PTHR11538">
    <property type="entry name" value="PHENYLALANYL-TRNA SYNTHETASE"/>
    <property type="match status" value="1"/>
</dbReference>
<dbReference type="AlphaFoldDB" id="A0ABD0LM85"/>
<keyword evidence="4" id="KW-1185">Reference proteome</keyword>
<dbReference type="InterPro" id="IPR019446">
    <property type="entry name" value="BMT5-like"/>
</dbReference>
<evidence type="ECO:0000256" key="1">
    <source>
        <dbReference type="SAM" id="MobiDB-lite"/>
    </source>
</evidence>
<evidence type="ECO:0000313" key="4">
    <source>
        <dbReference type="Proteomes" id="UP001519460"/>
    </source>
</evidence>
<protein>
    <recommendedName>
        <fullName evidence="2">FDX-ACB domain-containing protein</fullName>
    </recommendedName>
</protein>
<dbReference type="InterPro" id="IPR036690">
    <property type="entry name" value="Fdx_antiC-bd_sf"/>
</dbReference>
<gene>
    <name evidence="3" type="ORF">BaRGS_00008374</name>
</gene>
<dbReference type="Gene3D" id="3.30.70.380">
    <property type="entry name" value="Ferrodoxin-fold anticodon-binding domain"/>
    <property type="match status" value="1"/>
</dbReference>
<name>A0ABD0LM85_9CAEN</name>
<feature type="region of interest" description="Disordered" evidence="1">
    <location>
        <begin position="442"/>
        <end position="470"/>
    </location>
</feature>
<accession>A0ABD0LM85</accession>
<dbReference type="PROSITE" id="PS51447">
    <property type="entry name" value="FDX_ACB"/>
    <property type="match status" value="1"/>
</dbReference>
<organism evidence="3 4">
    <name type="scientific">Batillaria attramentaria</name>
    <dbReference type="NCBI Taxonomy" id="370345"/>
    <lineage>
        <taxon>Eukaryota</taxon>
        <taxon>Metazoa</taxon>
        <taxon>Spiralia</taxon>
        <taxon>Lophotrochozoa</taxon>
        <taxon>Mollusca</taxon>
        <taxon>Gastropoda</taxon>
        <taxon>Caenogastropoda</taxon>
        <taxon>Sorbeoconcha</taxon>
        <taxon>Cerithioidea</taxon>
        <taxon>Batillariidae</taxon>
        <taxon>Batillaria</taxon>
    </lineage>
</organism>
<dbReference type="PANTHER" id="PTHR11538:SF26">
    <property type="entry name" value="FERREDOXIN-FOLD ANTICODON-BINDING DOMAIN-CONTAINING PROTEIN 1"/>
    <property type="match status" value="1"/>
</dbReference>
<feature type="compositionally biased region" description="Acidic residues" evidence="1">
    <location>
        <begin position="298"/>
        <end position="309"/>
    </location>
</feature>
<dbReference type="Proteomes" id="UP001519460">
    <property type="component" value="Unassembled WGS sequence"/>
</dbReference>
<dbReference type="EMBL" id="JACVVK020000037">
    <property type="protein sequence ID" value="KAK7500467.1"/>
    <property type="molecule type" value="Genomic_DNA"/>
</dbReference>
<feature type="compositionally biased region" description="Basic and acidic residues" evidence="1">
    <location>
        <begin position="348"/>
        <end position="377"/>
    </location>
</feature>
<dbReference type="Pfam" id="PF03147">
    <property type="entry name" value="FDX-ACB"/>
    <property type="match status" value="1"/>
</dbReference>
<dbReference type="InterPro" id="IPR005121">
    <property type="entry name" value="Fdx_antiC-bd"/>
</dbReference>
<dbReference type="Pfam" id="PF10354">
    <property type="entry name" value="BMT5-like"/>
    <property type="match status" value="1"/>
</dbReference>
<feature type="region of interest" description="Disordered" evidence="1">
    <location>
        <begin position="297"/>
        <end position="399"/>
    </location>
</feature>
<evidence type="ECO:0000313" key="3">
    <source>
        <dbReference type="EMBL" id="KAK7500467.1"/>
    </source>
</evidence>
<reference evidence="3 4" key="1">
    <citation type="journal article" date="2023" name="Sci. Data">
        <title>Genome assembly of the Korean intertidal mud-creeper Batillaria attramentaria.</title>
        <authorList>
            <person name="Patra A.K."/>
            <person name="Ho P.T."/>
            <person name="Jun S."/>
            <person name="Lee S.J."/>
            <person name="Kim Y."/>
            <person name="Won Y.J."/>
        </authorList>
    </citation>
    <scope>NUCLEOTIDE SEQUENCE [LARGE SCALE GENOMIC DNA]</scope>
    <source>
        <strain evidence="3">Wonlab-2016</strain>
    </source>
</reference>
<feature type="domain" description="FDX-ACB" evidence="2">
    <location>
        <begin position="686"/>
        <end position="779"/>
    </location>
</feature>
<sequence>MNQPTDGRVLLVGEGNFSLSASLVSSGILSGPQVITSCLDTRGAIEDAHRLAASNIVLLEEAGASVLFEVDARELHNHPEIKFFEFSRVIFNFPLADRHNIKKNRALLSEFFNSAVRIIDRQKGQIMVTLCKGQGGTPADQPIRSWHDSWQVVSMATDAGLILREILPFNIEDYCSYESVGFRFQDKGFNTENALIHVFETAATVRVPESTTGRCVFPQGDENFVVPVYIRHKLDSWSLLDKENHPIAILHQHVAISLRSHSPVLELPSNDSRLPRVLPGYKSVLSMDDASATGMEAMDTEEVDQEDGGDGVGDISDDTSSVPSSKQLKEMKNRACAASSSTAGDTLETAKRSLENEKDARSKSFMHGVDRGGDARQRSSTADASSSKDGKSAGASTVGSSTQKLFLLPVYVVHKTQGSSGTHAAVGDATSSDEVKHAEADVNMQTSQREEEKVACTENPGRQQGEARSDSTAANALYHLRCSLLENVPDLLGVMKGCSAKQQTALMSGIVFRKCPVSPAELPVSHETLILSQSQGDTADDLANQLCVALREALREDMAEKLKVQRTNCSISIADLGCATVVFNLQLQGPAGMALLGQVFRFDSSTDSTAQKPDSSSASSNSASPTHAIFSQSTVGSLLYLDEIVRVGVCLPDVRLLWSEDPRFSGQFGKEHGRRIPLSDFKAFSLYPVRFVHDISFWENPDRVFDEAELMDIVRDVADDAVVKMTLIDKFENADSGKTSRCYRLVFQSHDRALSYITSWKLQSMVRLTVAHRLGVTLR</sequence>